<accession>A0A1Q9HFX5</accession>
<evidence type="ECO:0000313" key="1">
    <source>
        <dbReference type="EMBL" id="OLQ88707.1"/>
    </source>
</evidence>
<protein>
    <submittedName>
        <fullName evidence="1">Uncharacterized protein</fullName>
    </submittedName>
</protein>
<organism evidence="1 2">
    <name type="scientific">Vibrio panuliri</name>
    <dbReference type="NCBI Taxonomy" id="1381081"/>
    <lineage>
        <taxon>Bacteria</taxon>
        <taxon>Pseudomonadati</taxon>
        <taxon>Pseudomonadota</taxon>
        <taxon>Gammaproteobacteria</taxon>
        <taxon>Vibrionales</taxon>
        <taxon>Vibrionaceae</taxon>
        <taxon>Vibrio</taxon>
    </lineage>
</organism>
<comment type="caution">
    <text evidence="1">The sequence shown here is derived from an EMBL/GenBank/DDBJ whole genome shotgun (WGS) entry which is preliminary data.</text>
</comment>
<proteinExistence type="predicted"/>
<name>A0A1Q9HFX5_9VIBR</name>
<reference evidence="1 2" key="1">
    <citation type="submission" date="2016-09" db="EMBL/GenBank/DDBJ databases">
        <title>Genomic Taxonomy of the Vibrionaceae.</title>
        <authorList>
            <person name="Gonzalez-Castillo A."/>
            <person name="Gomez-Gil B."/>
            <person name="Enciso-Ibarra K."/>
        </authorList>
    </citation>
    <scope>NUCLEOTIDE SEQUENCE [LARGE SCALE GENOMIC DNA]</scope>
    <source>
        <strain evidence="1 2">CAIM 703</strain>
    </source>
</reference>
<gene>
    <name evidence="1" type="ORF">BIY22_20995</name>
</gene>
<evidence type="ECO:0000313" key="2">
    <source>
        <dbReference type="Proteomes" id="UP000186313"/>
    </source>
</evidence>
<sequence>MKVPLKAEVHSNEIIEKVKYFFQFIFSEAFTSLTIAEALWRLPCQWMRIIGSLNLLASPICIFFHKKCLTEQ</sequence>
<dbReference type="EMBL" id="MJMJ01000021">
    <property type="protein sequence ID" value="OLQ88707.1"/>
    <property type="molecule type" value="Genomic_DNA"/>
</dbReference>
<dbReference type="AlphaFoldDB" id="A0A1Q9HFX5"/>
<dbReference type="Proteomes" id="UP000186313">
    <property type="component" value="Unassembled WGS sequence"/>
</dbReference>